<reference key="1">
    <citation type="submission" date="2010-09" db="EMBL/GenBank/DDBJ databases">
        <title>Complete genome sequence of Burkholderia rhizoxinica, the endosymbiont of the phytopathogenic fungus Rhizopus microsporus.</title>
        <authorList>
            <person name="Lackner G."/>
            <person name="Moebius N."/>
            <person name="Partida-Martinez L.P."/>
            <person name="Hertweck C."/>
        </authorList>
    </citation>
    <scope>NUCLEOTIDE SEQUENCE</scope>
    <source>
        <strain>HKI 454</strain>
    </source>
</reference>
<reference evidence="2 3" key="2">
    <citation type="journal article" date="2011" name="J. Bacteriol.">
        <title>Complete genome sequence of Burkholderia rhizoxinica, an endosymbiont of Rhizopus microsporus.</title>
        <authorList>
            <person name="Lackner G."/>
            <person name="Moebius N."/>
            <person name="Partida-Martinez L."/>
            <person name="Hertweck C."/>
        </authorList>
    </citation>
    <scope>NUCLEOTIDE SEQUENCE [LARGE SCALE GENOMIC DNA]</scope>
    <source>
        <strain evidence="3">DSM 19002 / CIP 109453 / HKI 454</strain>
        <plasmid evidence="2 3">pBRH02</plasmid>
    </source>
</reference>
<dbReference type="HOGENOM" id="CLU_2314963_0_0_4"/>
<accession>E5AW16</accession>
<dbReference type="EMBL" id="FR687361">
    <property type="protein sequence ID" value="CBW77318.1"/>
    <property type="molecule type" value="Genomic_DNA"/>
</dbReference>
<dbReference type="KEGG" id="brh:RBRH_00638"/>
<evidence type="ECO:0000313" key="2">
    <source>
        <dbReference type="EMBL" id="CBW77318.1"/>
    </source>
</evidence>
<keyword evidence="1" id="KW-1133">Transmembrane helix</keyword>
<organism evidence="2 3">
    <name type="scientific">Mycetohabitans rhizoxinica (strain DSM 19002 / CIP 109453 / HKI 454)</name>
    <name type="common">Paraburkholderia rhizoxinica</name>
    <dbReference type="NCBI Taxonomy" id="882378"/>
    <lineage>
        <taxon>Bacteria</taxon>
        <taxon>Pseudomonadati</taxon>
        <taxon>Pseudomonadota</taxon>
        <taxon>Betaproteobacteria</taxon>
        <taxon>Burkholderiales</taxon>
        <taxon>Burkholderiaceae</taxon>
        <taxon>Mycetohabitans</taxon>
    </lineage>
</organism>
<evidence type="ECO:0000313" key="3">
    <source>
        <dbReference type="Proteomes" id="UP000007437"/>
    </source>
</evidence>
<feature type="transmembrane region" description="Helical" evidence="1">
    <location>
        <begin position="23"/>
        <end position="48"/>
    </location>
</feature>
<dbReference type="Proteomes" id="UP000007437">
    <property type="component" value="Plasmid pBRH02"/>
</dbReference>
<gene>
    <name evidence="2" type="ordered locus">RBRH_00638</name>
</gene>
<geneLocation type="plasmid" evidence="2 3">
    <name>pBRH02</name>
</geneLocation>
<keyword evidence="1" id="KW-0812">Transmembrane</keyword>
<evidence type="ECO:0000256" key="1">
    <source>
        <dbReference type="SAM" id="Phobius"/>
    </source>
</evidence>
<sequence>MLLAGALREFALSRKMAFIMKTLIFVIKFYWLRFFFGIAMLVCAFGFWRSHVHTPANMPFESLAGTLYPWFPIVTGAVGLWCVASAWRRGWYLASADDD</sequence>
<keyword evidence="2" id="KW-0614">Plasmid</keyword>
<dbReference type="AlphaFoldDB" id="E5AW16"/>
<keyword evidence="1" id="KW-0472">Membrane</keyword>
<protein>
    <submittedName>
        <fullName evidence="2">Uncharacterized protein</fullName>
    </submittedName>
</protein>
<proteinExistence type="predicted"/>
<name>E5AW16_MYCRK</name>
<feature type="transmembrane region" description="Helical" evidence="1">
    <location>
        <begin position="68"/>
        <end position="87"/>
    </location>
</feature>